<feature type="transmembrane region" description="Helical" evidence="1">
    <location>
        <begin position="165"/>
        <end position="186"/>
    </location>
</feature>
<accession>A0ABP7PYL4</accession>
<reference evidence="3" key="1">
    <citation type="journal article" date="2019" name="Int. J. Syst. Evol. Microbiol.">
        <title>The Global Catalogue of Microorganisms (GCM) 10K type strain sequencing project: providing services to taxonomists for standard genome sequencing and annotation.</title>
        <authorList>
            <consortium name="The Broad Institute Genomics Platform"/>
            <consortium name="The Broad Institute Genome Sequencing Center for Infectious Disease"/>
            <person name="Wu L."/>
            <person name="Ma J."/>
        </authorList>
    </citation>
    <scope>NUCLEOTIDE SEQUENCE [LARGE SCALE GENOMIC DNA]</scope>
    <source>
        <strain evidence="3">JCM 16601</strain>
    </source>
</reference>
<feature type="transmembrane region" description="Helical" evidence="1">
    <location>
        <begin position="207"/>
        <end position="232"/>
    </location>
</feature>
<feature type="transmembrane region" description="Helical" evidence="1">
    <location>
        <begin position="274"/>
        <end position="296"/>
    </location>
</feature>
<dbReference type="EMBL" id="BAAAZC010000018">
    <property type="protein sequence ID" value="GAA3973570.1"/>
    <property type="molecule type" value="Genomic_DNA"/>
</dbReference>
<sequence length="508" mass="58775">MLAIYYIVIGVYLNHLGYYNRESIFYIEKTKIIFEGVGNRIKVMGLTAPLLPFYCSIIFSSVNTFLAPVIASAIGTAGLFYLIAVSMSSRIKNDDFYLYLVVLMFFFHPGIVYTATSGKAIYLVLIFFFLFFFNLLKFYRSNTTFHVSLASMSLVTLIFCDYKFIWLSLFFVPLVLAITLQSLNLGEKESIFRLFLSFNSPSLRRKLIGKTFAIYIILFILPIASIICYKLLNLTHANDLNYFIESPYATWTVLVDKLNYDMTTAATNYQLPELSILVSARVIYFCPLILVAIYLFRESTYQALTILTPFAFIEFLHIEYDKLYLTYEYYMVFLVLALLCLIFKAQTVKNQRVFKIIVALVVLVQFYTGFDFLRNSLIPEERSYMATLLNRTPNTDQHESMEIADYINGLPKNSHVLVDDAVAYPIAAFTNNIKQLTLPYQELFLSGIETPYKYDDYILIATAKNPFTGYTQLNNRYIPLIRIVNSGINYKRVYETDNWVLYKIISIQ</sequence>
<dbReference type="Proteomes" id="UP001500742">
    <property type="component" value="Unassembled WGS sequence"/>
</dbReference>
<keyword evidence="1" id="KW-0472">Membrane</keyword>
<evidence type="ECO:0000313" key="2">
    <source>
        <dbReference type="EMBL" id="GAA3973570.1"/>
    </source>
</evidence>
<gene>
    <name evidence="2" type="ORF">GCM10022210_24790</name>
</gene>
<feature type="transmembrane region" description="Helical" evidence="1">
    <location>
        <begin position="120"/>
        <end position="136"/>
    </location>
</feature>
<feature type="transmembrane region" description="Helical" evidence="1">
    <location>
        <begin position="326"/>
        <end position="345"/>
    </location>
</feature>
<comment type="caution">
    <text evidence="2">The sequence shown here is derived from an EMBL/GenBank/DDBJ whole genome shotgun (WGS) entry which is preliminary data.</text>
</comment>
<name>A0ABP7PYL4_9SPHI</name>
<proteinExistence type="predicted"/>
<feature type="transmembrane region" description="Helical" evidence="1">
    <location>
        <begin position="96"/>
        <end position="114"/>
    </location>
</feature>
<evidence type="ECO:0000313" key="3">
    <source>
        <dbReference type="Proteomes" id="UP001500742"/>
    </source>
</evidence>
<feature type="transmembrane region" description="Helical" evidence="1">
    <location>
        <begin position="65"/>
        <end position="84"/>
    </location>
</feature>
<protein>
    <recommendedName>
        <fullName evidence="4">Glycosyltransferase RgtA/B/C/D-like domain-containing protein</fullName>
    </recommendedName>
</protein>
<feature type="transmembrane region" description="Helical" evidence="1">
    <location>
        <begin position="352"/>
        <end position="370"/>
    </location>
</feature>
<evidence type="ECO:0008006" key="4">
    <source>
        <dbReference type="Google" id="ProtNLM"/>
    </source>
</evidence>
<feature type="transmembrane region" description="Helical" evidence="1">
    <location>
        <begin position="143"/>
        <end position="159"/>
    </location>
</feature>
<keyword evidence="3" id="KW-1185">Reference proteome</keyword>
<evidence type="ECO:0000256" key="1">
    <source>
        <dbReference type="SAM" id="Phobius"/>
    </source>
</evidence>
<organism evidence="2 3">
    <name type="scientific">Mucilaginibacter dorajii</name>
    <dbReference type="NCBI Taxonomy" id="692994"/>
    <lineage>
        <taxon>Bacteria</taxon>
        <taxon>Pseudomonadati</taxon>
        <taxon>Bacteroidota</taxon>
        <taxon>Sphingobacteriia</taxon>
        <taxon>Sphingobacteriales</taxon>
        <taxon>Sphingobacteriaceae</taxon>
        <taxon>Mucilaginibacter</taxon>
    </lineage>
</organism>
<keyword evidence="1" id="KW-0812">Transmembrane</keyword>
<keyword evidence="1" id="KW-1133">Transmembrane helix</keyword>
<feature type="transmembrane region" description="Helical" evidence="1">
    <location>
        <begin position="303"/>
        <end position="320"/>
    </location>
</feature>